<keyword evidence="1" id="KW-1133">Transmembrane helix</keyword>
<keyword evidence="1" id="KW-0812">Transmembrane</keyword>
<keyword evidence="1" id="KW-0472">Membrane</keyword>
<dbReference type="Proteomes" id="UP001164081">
    <property type="component" value="Chromosome"/>
</dbReference>
<evidence type="ECO:0000313" key="2">
    <source>
        <dbReference type="EMBL" id="UYF76661.1"/>
    </source>
</evidence>
<reference evidence="2" key="1">
    <citation type="journal article" date="2022" name="J Glob Antimicrob Resist">
        <title>Comparative analysis of IMP-4- and OXA-58-containing plasmids of three carbapenemase-producing Acinetobacter ursingii strains in the Netherlands.</title>
        <authorList>
            <person name="Hendrickx A.P.A."/>
            <person name="Schade R.P."/>
            <person name="Landman F."/>
            <person name="Bosch T."/>
            <person name="Schouls L.M."/>
            <person name="van Dijk K."/>
        </authorList>
    </citation>
    <scope>NUCLEOTIDE SEQUENCE</scope>
    <source>
        <strain evidence="2">RIVM_C010761</strain>
    </source>
</reference>
<sequence>MSEQSVIEASAATLTSKVTVTSGSASFLGFVAKVDVIAWGGLAIAALGLLIQLYFAIAKNKREKRDAELREIEHKQRMANLRGECRVKQD</sequence>
<dbReference type="InterPro" id="IPR032124">
    <property type="entry name" value="Phage_F116_holin"/>
</dbReference>
<organism evidence="2 3">
    <name type="scientific">Acinetobacter ursingii</name>
    <dbReference type="NCBI Taxonomy" id="108980"/>
    <lineage>
        <taxon>Bacteria</taxon>
        <taxon>Pseudomonadati</taxon>
        <taxon>Pseudomonadota</taxon>
        <taxon>Gammaproteobacteria</taxon>
        <taxon>Moraxellales</taxon>
        <taxon>Moraxellaceae</taxon>
        <taxon>Acinetobacter</taxon>
    </lineage>
</organism>
<dbReference type="AlphaFoldDB" id="A0AA46S9H7"/>
<feature type="transmembrane region" description="Helical" evidence="1">
    <location>
        <begin position="36"/>
        <end position="57"/>
    </location>
</feature>
<evidence type="ECO:0000256" key="1">
    <source>
        <dbReference type="SAM" id="Phobius"/>
    </source>
</evidence>
<name>A0AA46S9H7_9GAMM</name>
<accession>A0AA46S9H7</accession>
<dbReference type="EMBL" id="CP089044">
    <property type="protein sequence ID" value="UYF76661.1"/>
    <property type="molecule type" value="Genomic_DNA"/>
</dbReference>
<proteinExistence type="predicted"/>
<gene>
    <name evidence="2" type="ORF">LSO58_07245</name>
</gene>
<dbReference type="Pfam" id="PF16082">
    <property type="entry name" value="Phage_holin_2_4"/>
    <property type="match status" value="1"/>
</dbReference>
<protein>
    <submittedName>
        <fullName evidence="2">Holin</fullName>
    </submittedName>
</protein>
<dbReference type="RefSeq" id="WP_053469710.1">
    <property type="nucleotide sequence ID" value="NZ_CP089044.1"/>
</dbReference>
<evidence type="ECO:0000313" key="3">
    <source>
        <dbReference type="Proteomes" id="UP001164081"/>
    </source>
</evidence>